<dbReference type="EMBL" id="LN847056">
    <property type="protein sequence ID" value="CRI42933.1"/>
    <property type="molecule type" value="Genomic_DNA"/>
</dbReference>
<gene>
    <name evidence="2" type="ORF">BN1224_DC9_BZ_00570</name>
</gene>
<sequence>MNKKPKKTKKAVQSKAAPVKRVPEESQEAAIQQLELAVSGLYKELPLPQTFASLTDKNQINSIIAALSGTLESLHLEELTQGLFPSAQEDANFAKELSSVVHGLKNLTTVVNKQMVKGAE</sequence>
<reference evidence="2" key="1">
    <citation type="submission" date="2015-05" db="EMBL/GenBank/DDBJ databases">
        <authorList>
            <person name="Rattei Thomas"/>
        </authorList>
    </citation>
    <scope>NUCLEOTIDE SEQUENCE</scope>
    <source>
        <strain evidence="2">DC9</strain>
    </source>
</reference>
<evidence type="ECO:0000256" key="1">
    <source>
        <dbReference type="SAM" id="MobiDB-lite"/>
    </source>
</evidence>
<feature type="region of interest" description="Disordered" evidence="1">
    <location>
        <begin position="1"/>
        <end position="24"/>
    </location>
</feature>
<proteinExistence type="predicted"/>
<evidence type="ECO:0000313" key="2">
    <source>
        <dbReference type="EMBL" id="CRI42933.1"/>
    </source>
</evidence>
<accession>A0A0F7WZY5</accession>
<dbReference type="AlphaFoldDB" id="A0A0F7WZY5"/>
<organism evidence="2">
    <name type="scientific">Chlamydia pneumoniae</name>
    <name type="common">Chlamydophila pneumoniae</name>
    <dbReference type="NCBI Taxonomy" id="83558"/>
    <lineage>
        <taxon>Bacteria</taxon>
        <taxon>Pseudomonadati</taxon>
        <taxon>Chlamydiota</taxon>
        <taxon>Chlamydiia</taxon>
        <taxon>Chlamydiales</taxon>
        <taxon>Chlamydiaceae</taxon>
        <taxon>Chlamydia/Chlamydophila group</taxon>
        <taxon>Chlamydia</taxon>
    </lineage>
</organism>
<name>A0A0F7WZY5_CHLPN</name>
<protein>
    <submittedName>
        <fullName evidence="2">Uncharacterized protein</fullName>
    </submittedName>
</protein>
<feature type="compositionally biased region" description="Basic residues" evidence="1">
    <location>
        <begin position="1"/>
        <end position="12"/>
    </location>
</feature>